<name>A0A6L2NBL7_TANCI</name>
<gene>
    <name evidence="1" type="ORF">Tci_054977</name>
</gene>
<dbReference type="AlphaFoldDB" id="A0A6L2NBL7"/>
<evidence type="ECO:0000313" key="1">
    <source>
        <dbReference type="EMBL" id="GEU82999.1"/>
    </source>
</evidence>
<protein>
    <submittedName>
        <fullName evidence="1">Uncharacterized protein</fullName>
    </submittedName>
</protein>
<sequence length="254" mass="28986">MNLLNGTCNHCIYGDGKPITCNACKGMLRGGFCLPSNLKAENSFICYQNAYSFNDTSSNSNYLPQPQCENYLCNLCGNNSHDGYDCQQQFSFVYEQEPSYNQNYNDNYYPHESPSFPCCDNCAGSHATFECQPMDENIAFSGSDQIQTPQYLEVHPPSQEISDEVFQAKGDLMKSIQTFMKEFNYIPFEEKPKILLQAWYKFFAIQHAQLEDSNELFQELLEDLKELAEYKESLENPSNEIAALNSNQEKEGPP</sequence>
<reference evidence="1" key="1">
    <citation type="journal article" date="2019" name="Sci. Rep.">
        <title>Draft genome of Tanacetum cinerariifolium, the natural source of mosquito coil.</title>
        <authorList>
            <person name="Yamashiro T."/>
            <person name="Shiraishi A."/>
            <person name="Satake H."/>
            <person name="Nakayama K."/>
        </authorList>
    </citation>
    <scope>NUCLEOTIDE SEQUENCE</scope>
</reference>
<comment type="caution">
    <text evidence="1">The sequence shown here is derived from an EMBL/GenBank/DDBJ whole genome shotgun (WGS) entry which is preliminary data.</text>
</comment>
<proteinExistence type="predicted"/>
<accession>A0A6L2NBL7</accession>
<dbReference type="EMBL" id="BKCJ010008594">
    <property type="protein sequence ID" value="GEU82999.1"/>
    <property type="molecule type" value="Genomic_DNA"/>
</dbReference>
<organism evidence="1">
    <name type="scientific">Tanacetum cinerariifolium</name>
    <name type="common">Dalmatian daisy</name>
    <name type="synonym">Chrysanthemum cinerariifolium</name>
    <dbReference type="NCBI Taxonomy" id="118510"/>
    <lineage>
        <taxon>Eukaryota</taxon>
        <taxon>Viridiplantae</taxon>
        <taxon>Streptophyta</taxon>
        <taxon>Embryophyta</taxon>
        <taxon>Tracheophyta</taxon>
        <taxon>Spermatophyta</taxon>
        <taxon>Magnoliopsida</taxon>
        <taxon>eudicotyledons</taxon>
        <taxon>Gunneridae</taxon>
        <taxon>Pentapetalae</taxon>
        <taxon>asterids</taxon>
        <taxon>campanulids</taxon>
        <taxon>Asterales</taxon>
        <taxon>Asteraceae</taxon>
        <taxon>Asteroideae</taxon>
        <taxon>Anthemideae</taxon>
        <taxon>Anthemidinae</taxon>
        <taxon>Tanacetum</taxon>
    </lineage>
</organism>